<keyword evidence="2" id="KW-1185">Reference proteome</keyword>
<protein>
    <submittedName>
        <fullName evidence="1">Uncharacterized protein</fullName>
    </submittedName>
</protein>
<feature type="non-terminal residue" evidence="1">
    <location>
        <position position="1"/>
    </location>
</feature>
<dbReference type="Proteomes" id="UP000803844">
    <property type="component" value="Unassembled WGS sequence"/>
</dbReference>
<name>A0A9P4Y3C9_CRYP1</name>
<sequence>IEKSLSRKSEQRLQLSLTINLQDFEVILYSFCILKGLEYKMMEDTKQYSCCVHRGRSCDGSGIPVNACGFAPFLSFSLFAF</sequence>
<dbReference type="GeneID" id="63834322"/>
<proteinExistence type="predicted"/>
<gene>
    <name evidence="1" type="ORF">M406DRAFT_257781</name>
</gene>
<dbReference type="AlphaFoldDB" id="A0A9P4Y3C9"/>
<accession>A0A9P4Y3C9</accession>
<organism evidence="1 2">
    <name type="scientific">Cryphonectria parasitica (strain ATCC 38755 / EP155)</name>
    <dbReference type="NCBI Taxonomy" id="660469"/>
    <lineage>
        <taxon>Eukaryota</taxon>
        <taxon>Fungi</taxon>
        <taxon>Dikarya</taxon>
        <taxon>Ascomycota</taxon>
        <taxon>Pezizomycotina</taxon>
        <taxon>Sordariomycetes</taxon>
        <taxon>Sordariomycetidae</taxon>
        <taxon>Diaporthales</taxon>
        <taxon>Cryphonectriaceae</taxon>
        <taxon>Cryphonectria-Endothia species complex</taxon>
        <taxon>Cryphonectria</taxon>
    </lineage>
</organism>
<comment type="caution">
    <text evidence="1">The sequence shown here is derived from an EMBL/GenBank/DDBJ whole genome shotgun (WGS) entry which is preliminary data.</text>
</comment>
<dbReference type="EMBL" id="MU032347">
    <property type="protein sequence ID" value="KAF3765390.1"/>
    <property type="molecule type" value="Genomic_DNA"/>
</dbReference>
<dbReference type="RefSeq" id="XP_040776351.1">
    <property type="nucleotide sequence ID" value="XM_040917193.1"/>
</dbReference>
<evidence type="ECO:0000313" key="1">
    <source>
        <dbReference type="EMBL" id="KAF3765390.1"/>
    </source>
</evidence>
<evidence type="ECO:0000313" key="2">
    <source>
        <dbReference type="Proteomes" id="UP000803844"/>
    </source>
</evidence>
<reference evidence="1" key="1">
    <citation type="journal article" date="2020" name="Phytopathology">
        <title>Genome sequence of the chestnut blight fungus Cryphonectria parasitica EP155: A fundamental resource for an archetypical invasive plant pathogen.</title>
        <authorList>
            <person name="Crouch J.A."/>
            <person name="Dawe A."/>
            <person name="Aerts A."/>
            <person name="Barry K."/>
            <person name="Churchill A.C.L."/>
            <person name="Grimwood J."/>
            <person name="Hillman B."/>
            <person name="Milgroom M.G."/>
            <person name="Pangilinan J."/>
            <person name="Smith M."/>
            <person name="Salamov A."/>
            <person name="Schmutz J."/>
            <person name="Yadav J."/>
            <person name="Grigoriev I.V."/>
            <person name="Nuss D."/>
        </authorList>
    </citation>
    <scope>NUCLEOTIDE SEQUENCE</scope>
    <source>
        <strain evidence="1">EP155</strain>
    </source>
</reference>